<dbReference type="STRING" id="1121448.DGI_2020"/>
<dbReference type="Gene3D" id="3.90.120.10">
    <property type="entry name" value="DNA Methylase, subunit A, domain 2"/>
    <property type="match status" value="1"/>
</dbReference>
<dbReference type="PROSITE" id="PS00095">
    <property type="entry name" value="C5_MTASE_2"/>
    <property type="match status" value="1"/>
</dbReference>
<dbReference type="HOGENOM" id="CLU_006958_2_2_7"/>
<evidence type="ECO:0000313" key="10">
    <source>
        <dbReference type="Proteomes" id="UP000016587"/>
    </source>
</evidence>
<evidence type="ECO:0000256" key="1">
    <source>
        <dbReference type="ARBA" id="ARBA00011975"/>
    </source>
</evidence>
<dbReference type="PANTHER" id="PTHR10629:SF52">
    <property type="entry name" value="DNA (CYTOSINE-5)-METHYLTRANSFERASE 1"/>
    <property type="match status" value="1"/>
</dbReference>
<dbReference type="PRINTS" id="PR00105">
    <property type="entry name" value="C5METTRFRASE"/>
</dbReference>
<name>T2GBV7_MEGG1</name>
<dbReference type="REBASE" id="71547">
    <property type="entry name" value="M.Dgi1382ORF2020P"/>
</dbReference>
<protein>
    <recommendedName>
        <fullName evidence="1">DNA (cytosine-5-)-methyltransferase</fullName>
        <ecNumber evidence="1">2.1.1.37</ecNumber>
    </recommendedName>
</protein>
<evidence type="ECO:0000256" key="8">
    <source>
        <dbReference type="RuleBase" id="RU000416"/>
    </source>
</evidence>
<dbReference type="Pfam" id="PF00145">
    <property type="entry name" value="DNA_methylase"/>
    <property type="match status" value="1"/>
</dbReference>
<dbReference type="GO" id="GO:0044027">
    <property type="term" value="P:negative regulation of gene expression via chromosomal CpG island methylation"/>
    <property type="evidence" value="ECO:0007669"/>
    <property type="project" value="TreeGrafter"/>
</dbReference>
<dbReference type="EMBL" id="CP006585">
    <property type="protein sequence ID" value="AGW13793.1"/>
    <property type="molecule type" value="Genomic_DNA"/>
</dbReference>
<gene>
    <name evidence="9" type="ORF">DGI_2020</name>
</gene>
<dbReference type="PROSITE" id="PS51679">
    <property type="entry name" value="SAM_MT_C5"/>
    <property type="match status" value="1"/>
</dbReference>
<evidence type="ECO:0000256" key="6">
    <source>
        <dbReference type="ARBA" id="ARBA00047422"/>
    </source>
</evidence>
<evidence type="ECO:0000313" key="9">
    <source>
        <dbReference type="EMBL" id="AGW13793.1"/>
    </source>
</evidence>
<dbReference type="GO" id="GO:0032259">
    <property type="term" value="P:methylation"/>
    <property type="evidence" value="ECO:0007669"/>
    <property type="project" value="UniProtKB-KW"/>
</dbReference>
<proteinExistence type="inferred from homology"/>
<dbReference type="PATRIC" id="fig|1121448.10.peg.1977"/>
<keyword evidence="4 7" id="KW-0949">S-adenosyl-L-methionine</keyword>
<dbReference type="eggNOG" id="COG0270">
    <property type="taxonomic scope" value="Bacteria"/>
</dbReference>
<keyword evidence="5" id="KW-0680">Restriction system</keyword>
<dbReference type="InterPro" id="IPR001525">
    <property type="entry name" value="C5_MeTfrase"/>
</dbReference>
<sequence>MTLRAVDFFCGGGGMTCGLRMAGINVLGGLDIAADCRETYEFNNRPSRFVEQDVAGLDAEALGSIFDIRRDAPNLIFVGCSPCQYWSKIRTDRGKSEKSAFLLKEFQRFIDSFLPGFVVLENVPGLRSNPQSYLPHFRDFLKNSGYSFADDVIDTSRYGVPQHRHRYLLVASRTCATVTLPIGDTPTVSVRQVIGEKNGFPRIAAGHADNTNFMHTSAELSALNLRRIQTTPHDGGDRLSWKDDPELQIDAYKGRDDIFKDVYGRIRWDTPAPTITTRFNSLSNGRFGHPEEDRALSLREGACLQTFPKSYRFFGPSRNSVARQIGNAVPPLLARHIGKHLIRLSRHGDI</sequence>
<feature type="active site" evidence="7">
    <location>
        <position position="83"/>
    </location>
</feature>
<dbReference type="GO" id="GO:0003677">
    <property type="term" value="F:DNA binding"/>
    <property type="evidence" value="ECO:0007669"/>
    <property type="project" value="TreeGrafter"/>
</dbReference>
<evidence type="ECO:0000256" key="7">
    <source>
        <dbReference type="PROSITE-ProRule" id="PRU01016"/>
    </source>
</evidence>
<dbReference type="PANTHER" id="PTHR10629">
    <property type="entry name" value="CYTOSINE-SPECIFIC METHYLTRANSFERASE"/>
    <property type="match status" value="1"/>
</dbReference>
<keyword evidence="2 7" id="KW-0489">Methyltransferase</keyword>
<comment type="similarity">
    <text evidence="7 8">Belongs to the class I-like SAM-binding methyltransferase superfamily. C5-methyltransferase family.</text>
</comment>
<dbReference type="GO" id="GO:0009307">
    <property type="term" value="P:DNA restriction-modification system"/>
    <property type="evidence" value="ECO:0007669"/>
    <property type="project" value="UniProtKB-KW"/>
</dbReference>
<dbReference type="AlphaFoldDB" id="T2GBV7"/>
<evidence type="ECO:0000256" key="4">
    <source>
        <dbReference type="ARBA" id="ARBA00022691"/>
    </source>
</evidence>
<evidence type="ECO:0000256" key="2">
    <source>
        <dbReference type="ARBA" id="ARBA00022603"/>
    </source>
</evidence>
<dbReference type="Proteomes" id="UP000016587">
    <property type="component" value="Chromosome"/>
</dbReference>
<dbReference type="SUPFAM" id="SSF53335">
    <property type="entry name" value="S-adenosyl-L-methionine-dependent methyltransferases"/>
    <property type="match status" value="1"/>
</dbReference>
<dbReference type="EC" id="2.1.1.37" evidence="1"/>
<dbReference type="InterPro" id="IPR050390">
    <property type="entry name" value="C5-Methyltransferase"/>
</dbReference>
<dbReference type="NCBIfam" id="TIGR00675">
    <property type="entry name" value="dcm"/>
    <property type="match status" value="1"/>
</dbReference>
<organism evidence="9 10">
    <name type="scientific">Megalodesulfovibrio gigas (strain ATCC 19364 / DSM 1382 / NCIMB 9332 / VKM B-1759)</name>
    <name type="common">Desulfovibrio gigas</name>
    <dbReference type="NCBI Taxonomy" id="1121448"/>
    <lineage>
        <taxon>Bacteria</taxon>
        <taxon>Pseudomonadati</taxon>
        <taxon>Thermodesulfobacteriota</taxon>
        <taxon>Desulfovibrionia</taxon>
        <taxon>Desulfovibrionales</taxon>
        <taxon>Desulfovibrionaceae</taxon>
        <taxon>Megalodesulfovibrio</taxon>
    </lineage>
</organism>
<dbReference type="GO" id="GO:0003886">
    <property type="term" value="F:DNA (cytosine-5-)-methyltransferase activity"/>
    <property type="evidence" value="ECO:0007669"/>
    <property type="project" value="UniProtKB-EC"/>
</dbReference>
<evidence type="ECO:0000256" key="5">
    <source>
        <dbReference type="ARBA" id="ARBA00022747"/>
    </source>
</evidence>
<dbReference type="InterPro" id="IPR031303">
    <property type="entry name" value="C5_meth_CS"/>
</dbReference>
<keyword evidence="10" id="KW-1185">Reference proteome</keyword>
<dbReference type="Gene3D" id="3.40.50.150">
    <property type="entry name" value="Vaccinia Virus protein VP39"/>
    <property type="match status" value="1"/>
</dbReference>
<dbReference type="KEGG" id="dgg:DGI_2020"/>
<comment type="catalytic activity">
    <reaction evidence="6">
        <text>a 2'-deoxycytidine in DNA + S-adenosyl-L-methionine = a 5-methyl-2'-deoxycytidine in DNA + S-adenosyl-L-homocysteine + H(+)</text>
        <dbReference type="Rhea" id="RHEA:13681"/>
        <dbReference type="Rhea" id="RHEA-COMP:11369"/>
        <dbReference type="Rhea" id="RHEA-COMP:11370"/>
        <dbReference type="ChEBI" id="CHEBI:15378"/>
        <dbReference type="ChEBI" id="CHEBI:57856"/>
        <dbReference type="ChEBI" id="CHEBI:59789"/>
        <dbReference type="ChEBI" id="CHEBI:85452"/>
        <dbReference type="ChEBI" id="CHEBI:85454"/>
        <dbReference type="EC" id="2.1.1.37"/>
    </reaction>
</comment>
<evidence type="ECO:0000256" key="3">
    <source>
        <dbReference type="ARBA" id="ARBA00022679"/>
    </source>
</evidence>
<accession>T2GBV7</accession>
<dbReference type="InterPro" id="IPR029063">
    <property type="entry name" value="SAM-dependent_MTases_sf"/>
</dbReference>
<keyword evidence="3 7" id="KW-0808">Transferase</keyword>
<dbReference type="OrthoDB" id="9813719at2"/>
<reference evidence="9 10" key="1">
    <citation type="journal article" date="2013" name="J. Bacteriol.">
        <title>Roles of HynAB and Ech, the only two hydrogenases found in the model sulfate reducer Desulfovibrio gigas.</title>
        <authorList>
            <person name="Morais-Silva F.O."/>
            <person name="Santos C.I."/>
            <person name="Rodrigues R."/>
            <person name="Pereira I.A."/>
            <person name="Rodrigues-Pousada C."/>
        </authorList>
    </citation>
    <scope>NUCLEOTIDE SEQUENCE [LARGE SCALE GENOMIC DNA]</scope>
    <source>
        <strain evidence="10">ATCC 19364 / DSM 1382 / NCIMB 9332 / VKM B-1759</strain>
    </source>
</reference>
<reference evidence="10" key="2">
    <citation type="submission" date="2013-07" db="EMBL/GenBank/DDBJ databases">
        <authorList>
            <person name="Morais-Silva F.O."/>
            <person name="Rezende A.M."/>
            <person name="Pimentel C."/>
            <person name="Resende D.M."/>
            <person name="Santos C.I."/>
            <person name="Clemente C."/>
            <person name="de Oliveira L.M."/>
            <person name="da Silva S.M."/>
            <person name="Costa D.A."/>
            <person name="Varela-Raposo A."/>
            <person name="Horacio E.C.A."/>
            <person name="Matos M."/>
            <person name="Flores O."/>
            <person name="Ruiz J.C."/>
            <person name="Rodrigues-Pousada C."/>
        </authorList>
    </citation>
    <scope>NUCLEOTIDE SEQUENCE [LARGE SCALE GENOMIC DNA]</scope>
    <source>
        <strain evidence="10">ATCC 19364 / DSM 1382 / NCIMB 9332 / VKM B-1759</strain>
    </source>
</reference>